<dbReference type="Pfam" id="PF13778">
    <property type="entry name" value="DUF4174"/>
    <property type="match status" value="1"/>
</dbReference>
<evidence type="ECO:0000256" key="2">
    <source>
        <dbReference type="SAM" id="MobiDB-lite"/>
    </source>
</evidence>
<keyword evidence="6" id="KW-1185">Reference proteome</keyword>
<dbReference type="Proteomes" id="UP001167796">
    <property type="component" value="Unassembled WGS sequence"/>
</dbReference>
<comment type="caution">
    <text evidence="5">The sequence shown here is derived from an EMBL/GenBank/DDBJ whole genome shotgun (WGS) entry which is preliminary data.</text>
</comment>
<feature type="compositionally biased region" description="Basic and acidic residues" evidence="2">
    <location>
        <begin position="115"/>
        <end position="127"/>
    </location>
</feature>
<feature type="compositionally biased region" description="Basic and acidic residues" evidence="2">
    <location>
        <begin position="135"/>
        <end position="146"/>
    </location>
</feature>
<name>A0ABT9A8F2_9BACT</name>
<proteinExistence type="predicted"/>
<feature type="chain" id="PRO_5045094731" evidence="3">
    <location>
        <begin position="23"/>
        <end position="146"/>
    </location>
</feature>
<gene>
    <name evidence="5" type="ORF">Q5H92_07115</name>
</gene>
<dbReference type="InterPro" id="IPR025232">
    <property type="entry name" value="DUF4174"/>
</dbReference>
<feature type="domain" description="DUF4174" evidence="4">
    <location>
        <begin position="34"/>
        <end position="141"/>
    </location>
</feature>
<protein>
    <submittedName>
        <fullName evidence="5">DUF4174 domain-containing protein</fullName>
    </submittedName>
</protein>
<evidence type="ECO:0000313" key="5">
    <source>
        <dbReference type="EMBL" id="MDO7846117.1"/>
    </source>
</evidence>
<sequence>MKRFAFLLLAAALLSLRPSLYAQTPKTMSLDKTLRENRWQKRVLLLVAPTAQDADFRQQKALLAAQASELAERDFLVIELLNDQLSPASRQFFIQKTGLPPTRFAAVLIGKDGGVKEKSSRPMKPEDLFGTVDKMPMRREEMKRVK</sequence>
<evidence type="ECO:0000313" key="6">
    <source>
        <dbReference type="Proteomes" id="UP001167796"/>
    </source>
</evidence>
<accession>A0ABT9A8F2</accession>
<dbReference type="RefSeq" id="WP_305010805.1">
    <property type="nucleotide sequence ID" value="NZ_JAUQSX010000003.1"/>
</dbReference>
<feature type="region of interest" description="Disordered" evidence="2">
    <location>
        <begin position="115"/>
        <end position="146"/>
    </location>
</feature>
<evidence type="ECO:0000256" key="1">
    <source>
        <dbReference type="ARBA" id="ARBA00022729"/>
    </source>
</evidence>
<organism evidence="5 6">
    <name type="scientific">Hymenobacter mellowenesis</name>
    <dbReference type="NCBI Taxonomy" id="3063995"/>
    <lineage>
        <taxon>Bacteria</taxon>
        <taxon>Pseudomonadati</taxon>
        <taxon>Bacteroidota</taxon>
        <taxon>Cytophagia</taxon>
        <taxon>Cytophagales</taxon>
        <taxon>Hymenobacteraceae</taxon>
        <taxon>Hymenobacter</taxon>
    </lineage>
</organism>
<feature type="signal peptide" evidence="3">
    <location>
        <begin position="1"/>
        <end position="22"/>
    </location>
</feature>
<reference evidence="5" key="1">
    <citation type="submission" date="2023-07" db="EMBL/GenBank/DDBJ databases">
        <authorList>
            <person name="Kim M.K."/>
        </authorList>
    </citation>
    <scope>NUCLEOTIDE SEQUENCE</scope>
    <source>
        <strain evidence="5">M29</strain>
    </source>
</reference>
<keyword evidence="1 3" id="KW-0732">Signal</keyword>
<dbReference type="EMBL" id="JAUQSX010000003">
    <property type="protein sequence ID" value="MDO7846117.1"/>
    <property type="molecule type" value="Genomic_DNA"/>
</dbReference>
<evidence type="ECO:0000256" key="3">
    <source>
        <dbReference type="SAM" id="SignalP"/>
    </source>
</evidence>
<evidence type="ECO:0000259" key="4">
    <source>
        <dbReference type="Pfam" id="PF13778"/>
    </source>
</evidence>